<dbReference type="InterPro" id="IPR021522">
    <property type="entry name" value="MctB"/>
</dbReference>
<organism evidence="1 2">
    <name type="scientific">Terrabacter terrae</name>
    <dbReference type="NCBI Taxonomy" id="318434"/>
    <lineage>
        <taxon>Bacteria</taxon>
        <taxon>Bacillati</taxon>
        <taxon>Actinomycetota</taxon>
        <taxon>Actinomycetes</taxon>
        <taxon>Micrococcales</taxon>
        <taxon>Intrasporangiaceae</taxon>
        <taxon>Terrabacter</taxon>
    </lineage>
</organism>
<dbReference type="Pfam" id="PF11382">
    <property type="entry name" value="MctB"/>
    <property type="match status" value="1"/>
</dbReference>
<sequence>MIDFRYHLVSIISVFLALAVGIVLGAGPLQANLGDQLGEQVAALRTEKQALNDKLTTSQKLVDASDEYESAVQERVVRGRLTGHRALVLAMPSADTTMVGSLESVVGQSGAALTGTVSLSADWFDPTRADDRASAARDAAAALGLTSTATGDALLVEVLTDLAVSTTVSTISPKRIAALKVLLDANLVDSSVADLPPADVVLVVSGDYAGTESVVSQRSDAVRALLTALAGSSRATVVAGGETVAAAGQPATSDAVQAVREKSETASVISTVDHVRAGNGPAVAVLATEGALDERIGHYGISAGATAKLPRVLP</sequence>
<reference evidence="1 2" key="1">
    <citation type="journal article" date="2019" name="Int. J. Syst. Evol. Microbiol.">
        <title>The Global Catalogue of Microorganisms (GCM) 10K type strain sequencing project: providing services to taxonomists for standard genome sequencing and annotation.</title>
        <authorList>
            <consortium name="The Broad Institute Genomics Platform"/>
            <consortium name="The Broad Institute Genome Sequencing Center for Infectious Disease"/>
            <person name="Wu L."/>
            <person name="Ma J."/>
        </authorList>
    </citation>
    <scope>NUCLEOTIDE SEQUENCE [LARGE SCALE GENOMIC DNA]</scope>
    <source>
        <strain evidence="1 2">JCM 14283</strain>
    </source>
</reference>
<gene>
    <name evidence="1" type="ORF">GCM10009740_08940</name>
</gene>
<dbReference type="RefSeq" id="WP_343988259.1">
    <property type="nucleotide sequence ID" value="NZ_BAAANB010000002.1"/>
</dbReference>
<name>A0ABN2TVE6_9MICO</name>
<evidence type="ECO:0000313" key="1">
    <source>
        <dbReference type="EMBL" id="GAA2022298.1"/>
    </source>
</evidence>
<comment type="caution">
    <text evidence="1">The sequence shown here is derived from an EMBL/GenBank/DDBJ whole genome shotgun (WGS) entry which is preliminary data.</text>
</comment>
<keyword evidence="2" id="KW-1185">Reference proteome</keyword>
<accession>A0ABN2TVE6</accession>
<evidence type="ECO:0000313" key="2">
    <source>
        <dbReference type="Proteomes" id="UP001501285"/>
    </source>
</evidence>
<dbReference type="Proteomes" id="UP001501285">
    <property type="component" value="Unassembled WGS sequence"/>
</dbReference>
<protein>
    <submittedName>
        <fullName evidence="1">Copper transporter</fullName>
    </submittedName>
</protein>
<dbReference type="EMBL" id="BAAANB010000002">
    <property type="protein sequence ID" value="GAA2022298.1"/>
    <property type="molecule type" value="Genomic_DNA"/>
</dbReference>
<proteinExistence type="predicted"/>